<evidence type="ECO:0000259" key="3">
    <source>
        <dbReference type="Pfam" id="PF22335"/>
    </source>
</evidence>
<reference evidence="4 5" key="1">
    <citation type="journal article" date="2020" name="ISME J.">
        <title>Comparative genomics reveals insights into cyanobacterial evolution and habitat adaptation.</title>
        <authorList>
            <person name="Chen M.Y."/>
            <person name="Teng W.K."/>
            <person name="Zhao L."/>
            <person name="Hu C.X."/>
            <person name="Zhou Y.K."/>
            <person name="Han B.P."/>
            <person name="Song L.R."/>
            <person name="Shu W.S."/>
        </authorList>
    </citation>
    <scope>NUCLEOTIDE SEQUENCE [LARGE SCALE GENOMIC DNA]</scope>
    <source>
        <strain evidence="4 5">FACHB-248</strain>
    </source>
</reference>
<accession>A0ABR8GKJ7</accession>
<dbReference type="RefSeq" id="WP_038295545.1">
    <property type="nucleotide sequence ID" value="NZ_JACJTA010000006.1"/>
</dbReference>
<protein>
    <submittedName>
        <fullName evidence="4">Type III-B CRISPR-associated protein Cas10/Cmr2</fullName>
    </submittedName>
</protein>
<gene>
    <name evidence="4" type="primary">cas10</name>
    <name evidence="4" type="ORF">H6G81_04745</name>
</gene>
<dbReference type="NCBIfam" id="TIGR02577">
    <property type="entry name" value="cas_TM1794_Cmr2"/>
    <property type="match status" value="1"/>
</dbReference>
<feature type="domain" description="Cas10/Cmr2 second palm" evidence="3">
    <location>
        <begin position="442"/>
        <end position="615"/>
    </location>
</feature>
<keyword evidence="1" id="KW-0547">Nucleotide-binding</keyword>
<evidence type="ECO:0000313" key="4">
    <source>
        <dbReference type="EMBL" id="MBD2603858.1"/>
    </source>
</evidence>
<organism evidence="4 5">
    <name type="scientific">Scytonema hofmannii FACHB-248</name>
    <dbReference type="NCBI Taxonomy" id="1842502"/>
    <lineage>
        <taxon>Bacteria</taxon>
        <taxon>Bacillati</taxon>
        <taxon>Cyanobacteriota</taxon>
        <taxon>Cyanophyceae</taxon>
        <taxon>Nostocales</taxon>
        <taxon>Scytonemataceae</taxon>
        <taxon>Scytonema</taxon>
    </lineage>
</organism>
<evidence type="ECO:0000256" key="2">
    <source>
        <dbReference type="ARBA" id="ARBA00023118"/>
    </source>
</evidence>
<dbReference type="InterPro" id="IPR054767">
    <property type="entry name" value="Cas10-Cmr2_palm2"/>
</dbReference>
<proteinExistence type="predicted"/>
<keyword evidence="2" id="KW-0051">Antiviral defense</keyword>
<name>A0ABR8GKJ7_9CYAN</name>
<dbReference type="Pfam" id="PF22335">
    <property type="entry name" value="Cas10-Cmr2_palm2"/>
    <property type="match status" value="1"/>
</dbReference>
<sequence>MTNDSRTRTITALAWCLAWGEKHSLLQDELSALHQMRQVLSGQNNQGDKQDVPKSMEFFVAQAQQLYNIPEKYTPKTLEELEKNYPDLWKQETSIGLVFGGATKIKQYVFEAAKLNDIRGASALLDRINLYDIPGFFGQGVRSHGSIRQWLIDNGFGGLTQALIPELIIYSTGGSILAFCPAAFVDELANAIEKRYTDETLTANSCAVGDTFRLLEFRFGLLQNPIENTLWLDEYLQKQNNPIIQAYFDQSNEHDLEEKFWQRKNFNELVGKLANQFTHRRNGNKHLCGKQVSTDAQNDGDNKILGLPRPSRCYPPMFETHPYLQRDETDRRAAVAETNLPGTPSFSAALARKVIVGQRSKRDRQRQQWYQNFGFRRLSGDEELWETGIVRSWVSKFKLFLKKSGSKKEYYQALDQTLKPYKVTEAFSLREIGNVSTPRGFVGYIYADGNNMGGYIRNKIRTPQDYREFSKQVLDATQNSVYIALRNHLKPRQLNHLTDPDNINRNGEWIYPFEIVTIGGDDVLLIVPADKALDIAKTIGEEFEREILKSSEFRVDKPYDLEKVHRYQGGKQPEYTHQCELSMSAGVLITAENTPIYYAEALTNQLLKSSKKLAKDLKRDCNYYGGTVDFLALKAVTMIASNIKDFREQGLTKDNLNLKLYAAPYTLHELGGLLDTVEALKKAKFPKSQLYQIRSLLERGKRTAILNYRYFRVRLQQGQPELKAAFEEAWCQPKDENNHGNLAPWMSLKLNKSDTETEKTIYETIWRDLVDLYPFIATLQDGETAFIQGEQQQVNQ</sequence>
<dbReference type="InterPro" id="IPR013407">
    <property type="entry name" value="CRISPR-assoc_prot_Cmr2"/>
</dbReference>
<keyword evidence="5" id="KW-1185">Reference proteome</keyword>
<evidence type="ECO:0000313" key="5">
    <source>
        <dbReference type="Proteomes" id="UP000660380"/>
    </source>
</evidence>
<dbReference type="InterPro" id="IPR043128">
    <property type="entry name" value="Rev_trsase/Diguanyl_cyclase"/>
</dbReference>
<evidence type="ECO:0000256" key="1">
    <source>
        <dbReference type="ARBA" id="ARBA00022741"/>
    </source>
</evidence>
<dbReference type="Gene3D" id="3.30.70.270">
    <property type="match status" value="1"/>
</dbReference>
<dbReference type="Proteomes" id="UP000660380">
    <property type="component" value="Unassembled WGS sequence"/>
</dbReference>
<comment type="caution">
    <text evidence="4">The sequence shown here is derived from an EMBL/GenBank/DDBJ whole genome shotgun (WGS) entry which is preliminary data.</text>
</comment>
<dbReference type="EMBL" id="JACJTA010000006">
    <property type="protein sequence ID" value="MBD2603858.1"/>
    <property type="molecule type" value="Genomic_DNA"/>
</dbReference>